<feature type="chain" id="PRO_5022271610" description="Neur_chan_LBD domain-containing protein" evidence="15">
    <location>
        <begin position="23"/>
        <end position="636"/>
    </location>
</feature>
<evidence type="ECO:0000313" key="20">
    <source>
        <dbReference type="Proteomes" id="UP000321570"/>
    </source>
</evidence>
<dbReference type="SUPFAM" id="SSF63712">
    <property type="entry name" value="Nicotinic receptor ligand binding domain-like"/>
    <property type="match status" value="1"/>
</dbReference>
<keyword evidence="2 15" id="KW-0813">Transport</keyword>
<dbReference type="EMBL" id="CABIJS010000577">
    <property type="protein sequence ID" value="VUZ53842.1"/>
    <property type="molecule type" value="Genomic_DNA"/>
</dbReference>
<dbReference type="InterPro" id="IPR036734">
    <property type="entry name" value="Neur_chan_lig-bd_sf"/>
</dbReference>
<reference evidence="19 20" key="1">
    <citation type="submission" date="2019-07" db="EMBL/GenBank/DDBJ databases">
        <authorList>
            <person name="Jastrzebski P J."/>
            <person name="Paukszto L."/>
            <person name="Jastrzebski P J."/>
        </authorList>
    </citation>
    <scope>NUCLEOTIDE SEQUENCE [LARGE SCALE GENOMIC DNA]</scope>
    <source>
        <strain evidence="19 20">WMS-il1</strain>
    </source>
</reference>
<dbReference type="Proteomes" id="UP000321570">
    <property type="component" value="Unassembled WGS sequence"/>
</dbReference>
<dbReference type="InterPro" id="IPR038050">
    <property type="entry name" value="Neuro_actylchol_rec"/>
</dbReference>
<dbReference type="InterPro" id="IPR002394">
    <property type="entry name" value="Nicotinic_acetylcholine_rcpt"/>
</dbReference>
<feature type="transmembrane region" description="Helical" evidence="15">
    <location>
        <begin position="290"/>
        <end position="314"/>
    </location>
</feature>
<keyword evidence="11" id="KW-0325">Glycoprotein</keyword>
<evidence type="ECO:0000256" key="14">
    <source>
        <dbReference type="ARBA" id="ARBA00034099"/>
    </source>
</evidence>
<proteinExistence type="inferred from homology"/>
<feature type="domain" description="Neurotransmitter-gated ion-channel ligand-binding" evidence="17">
    <location>
        <begin position="82"/>
        <end position="289"/>
    </location>
</feature>
<dbReference type="NCBIfam" id="TIGR00860">
    <property type="entry name" value="LIC"/>
    <property type="match status" value="1"/>
</dbReference>
<dbReference type="AlphaFoldDB" id="A0A564Z310"/>
<evidence type="ECO:0000259" key="18">
    <source>
        <dbReference type="Pfam" id="PF02932"/>
    </source>
</evidence>
<dbReference type="SUPFAM" id="SSF90112">
    <property type="entry name" value="Neurotransmitter-gated ion-channel transmembrane pore"/>
    <property type="match status" value="1"/>
</dbReference>
<keyword evidence="12" id="KW-1071">Ligand-gated ion channel</keyword>
<keyword evidence="4 15" id="KW-0812">Transmembrane</keyword>
<evidence type="ECO:0000256" key="12">
    <source>
        <dbReference type="ARBA" id="ARBA00023286"/>
    </source>
</evidence>
<name>A0A564Z310_HYMDI</name>
<keyword evidence="9" id="KW-1015">Disulfide bond</keyword>
<dbReference type="FunFam" id="2.70.170.10:FF:000016">
    <property type="entry name" value="Nicotinic acetylcholine receptor subunit"/>
    <property type="match status" value="1"/>
</dbReference>
<dbReference type="GO" id="GO:0004888">
    <property type="term" value="F:transmembrane signaling receptor activity"/>
    <property type="evidence" value="ECO:0007669"/>
    <property type="project" value="InterPro"/>
</dbReference>
<keyword evidence="5 15" id="KW-1133">Transmembrane helix</keyword>
<dbReference type="PRINTS" id="PR00252">
    <property type="entry name" value="NRIONCHANNEL"/>
</dbReference>
<feature type="region of interest" description="Disordered" evidence="16">
    <location>
        <begin position="484"/>
        <end position="504"/>
    </location>
</feature>
<evidence type="ECO:0000313" key="19">
    <source>
        <dbReference type="EMBL" id="VUZ53842.1"/>
    </source>
</evidence>
<dbReference type="FunFam" id="1.20.58.390:FF:000038">
    <property type="entry name" value="Acetylcholine receptor subunit beta-like 1"/>
    <property type="match status" value="1"/>
</dbReference>
<evidence type="ECO:0000256" key="10">
    <source>
        <dbReference type="ARBA" id="ARBA00023170"/>
    </source>
</evidence>
<dbReference type="CDD" id="cd19064">
    <property type="entry name" value="LGIC_TM_nAChR"/>
    <property type="match status" value="1"/>
</dbReference>
<keyword evidence="6" id="KW-0770">Synapse</keyword>
<dbReference type="Pfam" id="PF02932">
    <property type="entry name" value="Neur_chan_memb"/>
    <property type="match status" value="1"/>
</dbReference>
<evidence type="ECO:0000256" key="15">
    <source>
        <dbReference type="RuleBase" id="RU000687"/>
    </source>
</evidence>
<feature type="transmembrane region" description="Helical" evidence="15">
    <location>
        <begin position="594"/>
        <end position="612"/>
    </location>
</feature>
<organism evidence="19 20">
    <name type="scientific">Hymenolepis diminuta</name>
    <name type="common">Rat tapeworm</name>
    <dbReference type="NCBI Taxonomy" id="6216"/>
    <lineage>
        <taxon>Eukaryota</taxon>
        <taxon>Metazoa</taxon>
        <taxon>Spiralia</taxon>
        <taxon>Lophotrochozoa</taxon>
        <taxon>Platyhelminthes</taxon>
        <taxon>Cestoda</taxon>
        <taxon>Eucestoda</taxon>
        <taxon>Cyclophyllidea</taxon>
        <taxon>Hymenolepididae</taxon>
        <taxon>Hymenolepis</taxon>
    </lineage>
</organism>
<feature type="transmembrane region" description="Helical" evidence="15">
    <location>
        <begin position="355"/>
        <end position="378"/>
    </location>
</feature>
<comment type="subcellular location">
    <subcellularLocation>
        <location evidence="14">Synaptic cell membrane</location>
        <topology evidence="14">Multi-pass membrane protein</topology>
    </subcellularLocation>
</comment>
<feature type="domain" description="Neurotransmitter-gated ion-channel transmembrane" evidence="18">
    <location>
        <begin position="296"/>
        <end position="609"/>
    </location>
</feature>
<keyword evidence="13 15" id="KW-0407">Ion channel</keyword>
<keyword evidence="7 15" id="KW-0406">Ion transport</keyword>
<dbReference type="Pfam" id="PF02931">
    <property type="entry name" value="Neur_chan_LBD"/>
    <property type="match status" value="1"/>
</dbReference>
<evidence type="ECO:0000256" key="13">
    <source>
        <dbReference type="ARBA" id="ARBA00023303"/>
    </source>
</evidence>
<comment type="similarity">
    <text evidence="1">Belongs to the ligand-gated ion channel (TC 1.A.9) family. Acetylcholine receptor (TC 1.A.9.1) subfamily.</text>
</comment>
<keyword evidence="8 15" id="KW-0472">Membrane</keyword>
<keyword evidence="10" id="KW-0675">Receptor</keyword>
<evidence type="ECO:0008006" key="21">
    <source>
        <dbReference type="Google" id="ProtNLM"/>
    </source>
</evidence>
<protein>
    <recommendedName>
        <fullName evidence="21">Neur_chan_LBD domain-containing protein</fullName>
    </recommendedName>
</protein>
<evidence type="ECO:0000256" key="3">
    <source>
        <dbReference type="ARBA" id="ARBA00022475"/>
    </source>
</evidence>
<evidence type="ECO:0000256" key="7">
    <source>
        <dbReference type="ARBA" id="ARBA00023065"/>
    </source>
</evidence>
<gene>
    <name evidence="19" type="ORF">WMSIL1_LOCUS12072</name>
</gene>
<evidence type="ECO:0000256" key="6">
    <source>
        <dbReference type="ARBA" id="ARBA00023018"/>
    </source>
</evidence>
<dbReference type="Gene3D" id="2.70.170.10">
    <property type="entry name" value="Neurotransmitter-gated ion-channel ligand-binding domain"/>
    <property type="match status" value="1"/>
</dbReference>
<evidence type="ECO:0000256" key="2">
    <source>
        <dbReference type="ARBA" id="ARBA00022448"/>
    </source>
</evidence>
<evidence type="ECO:0000256" key="16">
    <source>
        <dbReference type="SAM" id="MobiDB-lite"/>
    </source>
</evidence>
<dbReference type="GO" id="GO:0045211">
    <property type="term" value="C:postsynaptic membrane"/>
    <property type="evidence" value="ECO:0007669"/>
    <property type="project" value="InterPro"/>
</dbReference>
<dbReference type="InterPro" id="IPR006202">
    <property type="entry name" value="Neur_chan_lig-bd"/>
</dbReference>
<dbReference type="InterPro" id="IPR018000">
    <property type="entry name" value="Neurotransmitter_ion_chnl_CS"/>
</dbReference>
<sequence length="636" mass="72263">MRNDAHYLLLLLLLAILSISVACEGAGGVVSVEERQLVNQQDAKNSGKEEIQSKKLPVRHDKWWYGALKRGSQTKIASEQEYELTNYLFNEQGYNPLIRPVANVSEALRVDLGLCMIHLIHIDERRQVMKSNVWLPMVWRDYQLTWDPAKYGGLKVIRVPHSRVWKPDIVLFNNADGNYEVLWQPNLLVHHDGSILWMPPAVYESSCAIDVEYFPFDEQECEMKFGSWAFDASRISMGFYSSLEFMDLSDYWRSGTWDLVDVPARIVNTSNGEVNNTYIVYTIKLRRKTLFYSVNLIVPCVMLSLLSVFVFYLPSDAGEKVTLAISIVVALVVFLILVSKILPPTSTTVPLISRYLMFTFVSDILAVFMSVLVVNWNYRSPRTHTMPKWIKTVFLDVLPRFLFMNRLEHLYSKDYDSDFPSSYFTINKYSSENEDAFIQEFPEGASLDLISSVSTDSEESRPKSVSTFNRGHFYENLTAQRLSVSTGRPFDSSKSDESSTTSDDGEIIVLNGSLKLRKMKHSPHRIGIRSRRMGITCEGKDDNSSAQKGVIGGGFALTEAVKAIEYISERLEKKEKDRIVVQEWKYAASVIDRLVLVIFTVVSVVVALSLLTNAPSLLSPIDQDAVINKYSVLKKT</sequence>
<dbReference type="InterPro" id="IPR036719">
    <property type="entry name" value="Neuro-gated_channel_TM_sf"/>
</dbReference>
<keyword evidence="15" id="KW-0732">Signal</keyword>
<evidence type="ECO:0000259" key="17">
    <source>
        <dbReference type="Pfam" id="PF02931"/>
    </source>
</evidence>
<evidence type="ECO:0000256" key="5">
    <source>
        <dbReference type="ARBA" id="ARBA00022989"/>
    </source>
</evidence>
<feature type="transmembrane region" description="Helical" evidence="15">
    <location>
        <begin position="321"/>
        <end position="343"/>
    </location>
</feature>
<dbReference type="CDD" id="cd19032">
    <property type="entry name" value="LGIC_ECD_nAChR_proto_beta-like"/>
    <property type="match status" value="1"/>
</dbReference>
<dbReference type="PROSITE" id="PS00236">
    <property type="entry name" value="NEUROTR_ION_CHANNEL"/>
    <property type="match status" value="1"/>
</dbReference>
<keyword evidence="20" id="KW-1185">Reference proteome</keyword>
<evidence type="ECO:0000256" key="9">
    <source>
        <dbReference type="ARBA" id="ARBA00023157"/>
    </source>
</evidence>
<evidence type="ECO:0000256" key="1">
    <source>
        <dbReference type="ARBA" id="ARBA00009237"/>
    </source>
</evidence>
<evidence type="ECO:0000256" key="8">
    <source>
        <dbReference type="ARBA" id="ARBA00023136"/>
    </source>
</evidence>
<keyword evidence="3" id="KW-1003">Cell membrane</keyword>
<dbReference type="PRINTS" id="PR00254">
    <property type="entry name" value="NICOTINICR"/>
</dbReference>
<dbReference type="Gene3D" id="1.20.58.390">
    <property type="entry name" value="Neurotransmitter-gated ion-channel transmembrane domain"/>
    <property type="match status" value="2"/>
</dbReference>
<accession>A0A564Z310</accession>
<feature type="signal peptide" evidence="15">
    <location>
        <begin position="1"/>
        <end position="22"/>
    </location>
</feature>
<dbReference type="InterPro" id="IPR006201">
    <property type="entry name" value="Neur_channel"/>
</dbReference>
<evidence type="ECO:0000256" key="4">
    <source>
        <dbReference type="ARBA" id="ARBA00022692"/>
    </source>
</evidence>
<evidence type="ECO:0000256" key="11">
    <source>
        <dbReference type="ARBA" id="ARBA00023180"/>
    </source>
</evidence>
<dbReference type="InterPro" id="IPR006029">
    <property type="entry name" value="Neurotrans-gated_channel_TM"/>
</dbReference>
<dbReference type="PROSITE" id="PS51257">
    <property type="entry name" value="PROKAR_LIPOPROTEIN"/>
    <property type="match status" value="1"/>
</dbReference>
<dbReference type="PANTHER" id="PTHR18945">
    <property type="entry name" value="NEUROTRANSMITTER GATED ION CHANNEL"/>
    <property type="match status" value="1"/>
</dbReference>
<dbReference type="GO" id="GO:0022848">
    <property type="term" value="F:acetylcholine-gated monoatomic cation-selective channel activity"/>
    <property type="evidence" value="ECO:0007669"/>
    <property type="project" value="InterPro"/>
</dbReference>